<dbReference type="Pfam" id="PF05192">
    <property type="entry name" value="MutS_III"/>
    <property type="match status" value="1"/>
</dbReference>
<evidence type="ECO:0000259" key="12">
    <source>
        <dbReference type="PROSITE" id="PS00486"/>
    </source>
</evidence>
<organism evidence="13 14">
    <name type="scientific">Geosmithia morbida</name>
    <dbReference type="NCBI Taxonomy" id="1094350"/>
    <lineage>
        <taxon>Eukaryota</taxon>
        <taxon>Fungi</taxon>
        <taxon>Dikarya</taxon>
        <taxon>Ascomycota</taxon>
        <taxon>Pezizomycotina</taxon>
        <taxon>Sordariomycetes</taxon>
        <taxon>Hypocreomycetidae</taxon>
        <taxon>Hypocreales</taxon>
        <taxon>Bionectriaceae</taxon>
        <taxon>Geosmithia</taxon>
    </lineage>
</organism>
<dbReference type="InterPro" id="IPR045076">
    <property type="entry name" value="MutS"/>
</dbReference>
<dbReference type="InterPro" id="IPR000432">
    <property type="entry name" value="DNA_mismatch_repair_MutS_C"/>
</dbReference>
<dbReference type="SUPFAM" id="SSF52540">
    <property type="entry name" value="P-loop containing nucleoside triphosphate hydrolases"/>
    <property type="match status" value="1"/>
</dbReference>
<dbReference type="InterPro" id="IPR027417">
    <property type="entry name" value="P-loop_NTPase"/>
</dbReference>
<comment type="similarity">
    <text evidence="3">Belongs to the DNA mismatch repair MutS family.</text>
</comment>
<dbReference type="InterPro" id="IPR007696">
    <property type="entry name" value="DNA_mismatch_repair_MutS_core"/>
</dbReference>
<dbReference type="Pfam" id="PF00488">
    <property type="entry name" value="MutS_V"/>
    <property type="match status" value="1"/>
</dbReference>
<evidence type="ECO:0000256" key="1">
    <source>
        <dbReference type="ARBA" id="ARBA00004123"/>
    </source>
</evidence>
<dbReference type="CDD" id="cd03281">
    <property type="entry name" value="ABC_MSH5_euk"/>
    <property type="match status" value="1"/>
</dbReference>
<dbReference type="PROSITE" id="PS00486">
    <property type="entry name" value="DNA_MISMATCH_REPAIR_2"/>
    <property type="match status" value="1"/>
</dbReference>
<dbReference type="GO" id="GO:0005694">
    <property type="term" value="C:chromosome"/>
    <property type="evidence" value="ECO:0007669"/>
    <property type="project" value="UniProtKB-SubCell"/>
</dbReference>
<dbReference type="PANTHER" id="PTHR11361:SF20">
    <property type="entry name" value="MUTS PROTEIN HOMOLOG 5"/>
    <property type="match status" value="1"/>
</dbReference>
<dbReference type="AlphaFoldDB" id="A0A9P4YUI7"/>
<dbReference type="EMBL" id="JAANYQ010000006">
    <property type="protein sequence ID" value="KAF4123351.1"/>
    <property type="molecule type" value="Genomic_DNA"/>
</dbReference>
<evidence type="ECO:0000313" key="14">
    <source>
        <dbReference type="Proteomes" id="UP000749293"/>
    </source>
</evidence>
<dbReference type="SUPFAM" id="SSF48334">
    <property type="entry name" value="DNA repair protein MutS, domain III"/>
    <property type="match status" value="1"/>
</dbReference>
<keyword evidence="5" id="KW-0547">Nucleotide-binding</keyword>
<dbReference type="RefSeq" id="XP_035322003.1">
    <property type="nucleotide sequence ID" value="XM_035468022.1"/>
</dbReference>
<evidence type="ECO:0000313" key="13">
    <source>
        <dbReference type="EMBL" id="KAF4123351.1"/>
    </source>
</evidence>
<keyword evidence="14" id="KW-1185">Reference proteome</keyword>
<comment type="caution">
    <text evidence="13">The sequence shown here is derived from an EMBL/GenBank/DDBJ whole genome shotgun (WGS) entry which is preliminary data.</text>
</comment>
<dbReference type="GO" id="GO:0051026">
    <property type="term" value="P:chiasma assembly"/>
    <property type="evidence" value="ECO:0007669"/>
    <property type="project" value="TreeGrafter"/>
</dbReference>
<reference evidence="13" key="1">
    <citation type="submission" date="2020-03" db="EMBL/GenBank/DDBJ databases">
        <title>Site-based positive gene gene selection in Geosmithia morbida across the United States reveals a broad range of putative effectors and factors for local host and environmental adapation.</title>
        <authorList>
            <person name="Onufrak A."/>
            <person name="Murdoch R.W."/>
            <person name="Gazis R."/>
            <person name="Huff M."/>
            <person name="Staton M."/>
            <person name="Klingeman W."/>
            <person name="Hadziabdic D."/>
        </authorList>
    </citation>
    <scope>NUCLEOTIDE SEQUENCE</scope>
    <source>
        <strain evidence="13">1262</strain>
    </source>
</reference>
<dbReference type="FunFam" id="3.40.50.300:FF:001067">
    <property type="entry name" value="DNA mismatch repair protein MSH5"/>
    <property type="match status" value="1"/>
</dbReference>
<dbReference type="Proteomes" id="UP000749293">
    <property type="component" value="Unassembled WGS sequence"/>
</dbReference>
<dbReference type="OrthoDB" id="29596at2759"/>
<evidence type="ECO:0000256" key="4">
    <source>
        <dbReference type="ARBA" id="ARBA00022454"/>
    </source>
</evidence>
<dbReference type="GeneID" id="55972277"/>
<dbReference type="SMART" id="SM00534">
    <property type="entry name" value="MUTSac"/>
    <property type="match status" value="1"/>
</dbReference>
<dbReference type="GO" id="GO:0005634">
    <property type="term" value="C:nucleus"/>
    <property type="evidence" value="ECO:0007669"/>
    <property type="project" value="UniProtKB-SubCell"/>
</dbReference>
<dbReference type="GO" id="GO:0140664">
    <property type="term" value="F:ATP-dependent DNA damage sensor activity"/>
    <property type="evidence" value="ECO:0007669"/>
    <property type="project" value="InterPro"/>
</dbReference>
<dbReference type="GO" id="GO:0005524">
    <property type="term" value="F:ATP binding"/>
    <property type="evidence" value="ECO:0007669"/>
    <property type="project" value="UniProtKB-KW"/>
</dbReference>
<name>A0A9P4YUI7_9HYPO</name>
<proteinExistence type="inferred from homology"/>
<accession>A0A9P4YUI7</accession>
<evidence type="ECO:0000256" key="5">
    <source>
        <dbReference type="ARBA" id="ARBA00022741"/>
    </source>
</evidence>
<keyword evidence="9" id="KW-0469">Meiosis</keyword>
<evidence type="ECO:0000256" key="8">
    <source>
        <dbReference type="ARBA" id="ARBA00023242"/>
    </source>
</evidence>
<feature type="domain" description="DNA mismatch repair proteins mutS family" evidence="12">
    <location>
        <begin position="713"/>
        <end position="729"/>
    </location>
</feature>
<dbReference type="Gene3D" id="1.10.1420.10">
    <property type="match status" value="1"/>
</dbReference>
<dbReference type="PANTHER" id="PTHR11361">
    <property type="entry name" value="DNA MISMATCH REPAIR PROTEIN MUTS FAMILY MEMBER"/>
    <property type="match status" value="1"/>
</dbReference>
<keyword evidence="6" id="KW-0067">ATP-binding</keyword>
<comment type="subcellular location">
    <subcellularLocation>
        <location evidence="2">Chromosome</location>
    </subcellularLocation>
    <subcellularLocation>
        <location evidence="1">Nucleus</location>
    </subcellularLocation>
</comment>
<dbReference type="GO" id="GO:0006298">
    <property type="term" value="P:mismatch repair"/>
    <property type="evidence" value="ECO:0007669"/>
    <property type="project" value="InterPro"/>
</dbReference>
<evidence type="ECO:0000256" key="11">
    <source>
        <dbReference type="ARBA" id="ARBA00077470"/>
    </source>
</evidence>
<dbReference type="PIRSF" id="PIRSF005813">
    <property type="entry name" value="MSH2"/>
    <property type="match status" value="1"/>
</dbReference>
<gene>
    <name evidence="13" type="ORF">GMORB2_6052</name>
</gene>
<evidence type="ECO:0000256" key="9">
    <source>
        <dbReference type="ARBA" id="ARBA00023254"/>
    </source>
</evidence>
<evidence type="ECO:0000256" key="10">
    <source>
        <dbReference type="ARBA" id="ARBA00073549"/>
    </source>
</evidence>
<keyword evidence="4" id="KW-0158">Chromosome</keyword>
<dbReference type="InterPro" id="IPR036187">
    <property type="entry name" value="DNA_mismatch_repair_MutS_sf"/>
</dbReference>
<dbReference type="InterPro" id="IPR011184">
    <property type="entry name" value="DNA_mismatch_repair_Msh2"/>
</dbReference>
<evidence type="ECO:0000256" key="7">
    <source>
        <dbReference type="ARBA" id="ARBA00023125"/>
    </source>
</evidence>
<dbReference type="GO" id="GO:0030983">
    <property type="term" value="F:mismatched DNA binding"/>
    <property type="evidence" value="ECO:0007669"/>
    <property type="project" value="InterPro"/>
</dbReference>
<dbReference type="Gene3D" id="3.40.50.300">
    <property type="entry name" value="P-loop containing nucleotide triphosphate hydrolases"/>
    <property type="match status" value="1"/>
</dbReference>
<evidence type="ECO:0000256" key="3">
    <source>
        <dbReference type="ARBA" id="ARBA00006271"/>
    </source>
</evidence>
<dbReference type="SMART" id="SM00533">
    <property type="entry name" value="MUTSd"/>
    <property type="match status" value="1"/>
</dbReference>
<keyword evidence="7" id="KW-0238">DNA-binding</keyword>
<evidence type="ECO:0000256" key="2">
    <source>
        <dbReference type="ARBA" id="ARBA00004286"/>
    </source>
</evidence>
<keyword evidence="8" id="KW-0539">Nucleus</keyword>
<evidence type="ECO:0000256" key="6">
    <source>
        <dbReference type="ARBA" id="ARBA00022840"/>
    </source>
</evidence>
<protein>
    <recommendedName>
        <fullName evidence="10">DNA mismatch repair protein MSH5</fullName>
    </recommendedName>
    <alternativeName>
        <fullName evidence="11">MutS protein homolog 5</fullName>
    </alternativeName>
</protein>
<sequence>MFVPNGLSSRHTHREQILQDTTASHAGIEDSVLEEVIMAIDMREKSTMGCAYFSTEDGILYMSENIPNASLDDIEQYVAHVNPTTVLVSGKAPEELLGPLERQANADGSDDTNFGAFILRALAASEFSNHTAHERLISLQLEATDTSRAVISTVEDSLDEDTMLGQEGSHESRHIKLIRCGTFVNLESNVAVNCAGAILGDLHRRRSIGQLPDGQFAEIVFHARSLKNFSASNGMIVNSETLQALRILQSEVHLNSHLWGSKPGGSEVKEKLSVYGMLHPLAYTPQGRSALRKILIRPTLDMDVLVERQATISFLQRPDNAEKVRLAGTVLKRVKNANFALSQLKRGVDSPSSGKSFDKGAWAILRDFASQALKLREIVGTMSGSESVVICHEVKNIRVRELMAIGSIIDKNIDFEQSDSRHRSSVKAGIDPRLDELKRRYDGMGSFLTEVVNSISRVVPEWAAQYIRSCIFLPQLGFLTVVEADHETRRGKYKGEGLGDDEWEGLFNADGKVCYKNKYMKELDDQYGDMYCEIGDREVEIVHELACNVITHEEAIIEASGLCGKLDALMALARGAAKYGWVCPQLTTTRILNIKGGRHPLQELCVPSFVPNDCYLGGGQRDDAEEASDQAPTALALTGPNHSGKSIYLKQVAIVVYLAHVGSFVPATQATIGLTDRIMTRMSTRESMSRPESAFSIDLGQVAHAMRTATRRSLVLIDEFGKGTNGQDGAGLLAATVDHFLNRGPESPFILLATHFHELFEGGYLDGYPGLGMAHMEVKTDWSASQTDKQITYLFQLRAGHSASSFGAQCAVLNGVPRVVVDRAEAITRLLARNGDVSVACARLPESEEKKLEEAEAVARLFLRANFSKDADYASTKETLMELVGSTM</sequence>